<evidence type="ECO:0000313" key="3">
    <source>
        <dbReference type="Proteomes" id="UP000295345"/>
    </source>
</evidence>
<reference evidence="2 3" key="1">
    <citation type="submission" date="2019-03" db="EMBL/GenBank/DDBJ databases">
        <title>Draft genome sequences of novel Actinobacteria.</title>
        <authorList>
            <person name="Sahin N."/>
            <person name="Ay H."/>
            <person name="Saygin H."/>
        </authorList>
    </citation>
    <scope>NUCLEOTIDE SEQUENCE [LARGE SCALE GENOMIC DNA]</scope>
    <source>
        <strain evidence="2 3">DSM 41900</strain>
    </source>
</reference>
<dbReference type="Gene3D" id="2.60.120.260">
    <property type="entry name" value="Galactose-binding domain-like"/>
    <property type="match status" value="1"/>
</dbReference>
<organism evidence="2 3">
    <name type="scientific">Streptomyces hainanensis</name>
    <dbReference type="NCBI Taxonomy" id="402648"/>
    <lineage>
        <taxon>Bacteria</taxon>
        <taxon>Bacillati</taxon>
        <taxon>Actinomycetota</taxon>
        <taxon>Actinomycetes</taxon>
        <taxon>Kitasatosporales</taxon>
        <taxon>Streptomycetaceae</taxon>
        <taxon>Streptomyces</taxon>
    </lineage>
</organism>
<dbReference type="Proteomes" id="UP000295345">
    <property type="component" value="Unassembled WGS sequence"/>
</dbReference>
<dbReference type="Pfam" id="PF14606">
    <property type="entry name" value="Lipase_GDSL_3"/>
    <property type="match status" value="1"/>
</dbReference>
<proteinExistence type="predicted"/>
<keyword evidence="3" id="KW-1185">Reference proteome</keyword>
<sequence>MHSAEHHHLITTPVTADLLRGALDLERTARGLLPHRLPPAARARSADPQLAMAESQPSGVRLALRTRATVVELDTLPTRRSYLGAPPRPAGRYDLLVDGLPAGQAAVATGGDTLTVDLATGTTEHREGPAVTLRFADLPARPKDVEIWLPHNETTELVALRTDAPVEPVPDRGRKVWLHHGSSISQGSDAASPTTTWPALAASLGGVELINLGFGGGALLDPFTARAMRDTPADLISVKIGINLVNADLMRLRALGPAVHGFLDTIRDGHPTTPLLVVSPLYCPIHEDTPGPAAFDLGALAEGRLRFQATGDPAERAAGKLTLTAIREELARVVRQRSAEDPHLWLLDGRELYGEADHAELPLPDALHPDAATHRRIGERFAALALAAGGPLAARDA</sequence>
<name>A0A4R4TEU1_9ACTN</name>
<protein>
    <submittedName>
        <fullName evidence="2">Lipase</fullName>
    </submittedName>
</protein>
<dbReference type="EMBL" id="SMKI01000090">
    <property type="protein sequence ID" value="TDC75920.1"/>
    <property type="molecule type" value="Genomic_DNA"/>
</dbReference>
<evidence type="ECO:0000313" key="2">
    <source>
        <dbReference type="EMBL" id="TDC75920.1"/>
    </source>
</evidence>
<dbReference type="Gene3D" id="3.40.50.1110">
    <property type="entry name" value="SGNH hydrolase"/>
    <property type="match status" value="1"/>
</dbReference>
<dbReference type="InterPro" id="IPR036514">
    <property type="entry name" value="SGNH_hydro_sf"/>
</dbReference>
<accession>A0A4R4TEU1</accession>
<evidence type="ECO:0000259" key="1">
    <source>
        <dbReference type="Pfam" id="PF14606"/>
    </source>
</evidence>
<feature type="domain" description="SGNH hydrolase-type esterase" evidence="1">
    <location>
        <begin position="179"/>
        <end position="278"/>
    </location>
</feature>
<dbReference type="SUPFAM" id="SSF52266">
    <property type="entry name" value="SGNH hydrolase"/>
    <property type="match status" value="1"/>
</dbReference>
<dbReference type="RefSeq" id="WP_132817781.1">
    <property type="nucleotide sequence ID" value="NZ_SMKI01000090.1"/>
</dbReference>
<comment type="caution">
    <text evidence="2">The sequence shown here is derived from an EMBL/GenBank/DDBJ whole genome shotgun (WGS) entry which is preliminary data.</text>
</comment>
<dbReference type="AlphaFoldDB" id="A0A4R4TEU1"/>
<gene>
    <name evidence="2" type="ORF">E1283_11020</name>
</gene>
<dbReference type="OrthoDB" id="2060945at2"/>
<dbReference type="InterPro" id="IPR013830">
    <property type="entry name" value="SGNH_hydro"/>
</dbReference>